<sequence>MAVAKRRPSIAVLIYTASVVTLGGYFTFASVQGEYGLFRRIQIEAERGALQSTSDLLEAELADMRNKSMRLSDGYLDLDLLDEQARDVLGYLRTDEIVIR</sequence>
<organism evidence="1 2">
    <name type="scientific">Celeribacter marinus</name>
    <dbReference type="NCBI Taxonomy" id="1397108"/>
    <lineage>
        <taxon>Bacteria</taxon>
        <taxon>Pseudomonadati</taxon>
        <taxon>Pseudomonadota</taxon>
        <taxon>Alphaproteobacteria</taxon>
        <taxon>Rhodobacterales</taxon>
        <taxon>Roseobacteraceae</taxon>
        <taxon>Celeribacter</taxon>
    </lineage>
</organism>
<dbReference type="PATRIC" id="fig|1397108.4.peg.2152"/>
<keyword evidence="1" id="KW-0131">Cell cycle</keyword>
<dbReference type="EMBL" id="CP012023">
    <property type="protein sequence ID" value="ALI56047.1"/>
    <property type="molecule type" value="Genomic_DNA"/>
</dbReference>
<accession>A0A0N9ZK45</accession>
<protein>
    <submittedName>
        <fullName evidence="1">Cell division protein DivIC (FtsB), stabilizes FtsL against RasP cleavage</fullName>
    </submittedName>
</protein>
<dbReference type="AlphaFoldDB" id="A0A0N9ZK45"/>
<name>A0A0N9ZK45_9RHOB</name>
<dbReference type="Proteomes" id="UP000064920">
    <property type="component" value="Chromosome"/>
</dbReference>
<keyword evidence="1" id="KW-0132">Cell division</keyword>
<dbReference type="Pfam" id="PF04977">
    <property type="entry name" value="DivIC"/>
    <property type="match status" value="1"/>
</dbReference>
<dbReference type="KEGG" id="cmar:IMCC12053_2100"/>
<dbReference type="GO" id="GO:0051301">
    <property type="term" value="P:cell division"/>
    <property type="evidence" value="ECO:0007669"/>
    <property type="project" value="UniProtKB-KW"/>
</dbReference>
<dbReference type="InterPro" id="IPR007060">
    <property type="entry name" value="FtsL/DivIC"/>
</dbReference>
<dbReference type="STRING" id="1397108.IMCC12053_2100"/>
<dbReference type="RefSeq" id="WP_062218742.1">
    <property type="nucleotide sequence ID" value="NZ_CP012023.1"/>
</dbReference>
<evidence type="ECO:0000313" key="1">
    <source>
        <dbReference type="EMBL" id="ALI56047.1"/>
    </source>
</evidence>
<keyword evidence="2" id="KW-1185">Reference proteome</keyword>
<dbReference type="OrthoDB" id="7689499at2"/>
<evidence type="ECO:0000313" key="2">
    <source>
        <dbReference type="Proteomes" id="UP000064920"/>
    </source>
</evidence>
<reference evidence="1 2" key="1">
    <citation type="submission" date="2015-05" db="EMBL/GenBank/DDBJ databases">
        <authorList>
            <person name="Wang D.B."/>
            <person name="Wang M."/>
        </authorList>
    </citation>
    <scope>NUCLEOTIDE SEQUENCE [LARGE SCALE GENOMIC DNA]</scope>
    <source>
        <strain evidence="1 2">IMCC 12053</strain>
    </source>
</reference>
<proteinExistence type="predicted"/>
<gene>
    <name evidence="1" type="ORF">IMCC12053_2100</name>
</gene>